<dbReference type="EMBL" id="HG719125">
    <property type="protein sequence ID" value="CDJ56813.1"/>
    <property type="molecule type" value="Genomic_DNA"/>
</dbReference>
<sequence length="726" mass="76490">MLPWPCNAASGMQLRAKLSLYAGALAAHLEHQQRNALAAAAANKAAGRSILRGCSKDYRTAANGEGGTATTAGSITCSSSSGLGSNHQAIRDLHQEPISALAVKASTEANAARHEACGGADLAVEGSKQQRLLRTKRASTEQQGQQRQLQGAPNSLMGQNQQQVPLQRLQRQKEHTHPGLLEGYPAFQCPGGRRLKVMYCRSIQKSNSKGSANCSTGKCRSSNTKASMIGIGRTSRCWLLPMLQPEGGNATATTTASMTAVTEAATQQRAASAANPTAAYVAHQSALGRMCIFPAKERCNNHEGAYNSCRAPGCLADASVLAASASAGRTYNTCYDSTTYHSSSSSSSSSVVGFIANRGLSKPSNQTGRGEACARVKAPKTSLQQQQHRQQQPSGHPKVRLSACAWIGRIGSNSSGKGGPWRANQLRNCFSGSSCCCNRALVEEQIKSCKNSSSRRLMPVTGVISSTNMRHINSILLRPHNGRNVSKKQGDVGKALGKLLQALVIAAARVAVGPVSPSNSTVALPLGLMPLGAVDSRSFLFVATPLPPIFAFCFLPPLGRCLLMSPGGAPHTFPAPAVQQIDSFVWEIGPTLRSSSSQNSSSVMAGTGEFLNGGPTSGAPQSVVPVNGALQEGPPSPDSRRDEFYLTDRLPHAMVLDALPYVDPLPAEQQQQVQQLLQQEMAAIAREAGGPDSLPDYLSDLPIPKTPVLDDAETMLGKEIARKAKG</sequence>
<reference evidence="2" key="1">
    <citation type="submission" date="2013-10" db="EMBL/GenBank/DDBJ databases">
        <title>Genomic analysis of the causative agents of coccidiosis in chickens.</title>
        <authorList>
            <person name="Reid A.J."/>
            <person name="Blake D."/>
            <person name="Billington K."/>
            <person name="Browne H."/>
            <person name="Dunn M."/>
            <person name="Hung S."/>
            <person name="Kawahara F."/>
            <person name="Miranda-Saavedra D."/>
            <person name="Mourier T."/>
            <person name="Nagra H."/>
            <person name="Otto T.D."/>
            <person name="Rawlings N."/>
            <person name="Sanchez A."/>
            <person name="Sanders M."/>
            <person name="Subramaniam C."/>
            <person name="Tay Y."/>
            <person name="Dear P."/>
            <person name="Doerig C."/>
            <person name="Gruber A."/>
            <person name="Parkinson J."/>
            <person name="Shirley M."/>
            <person name="Wan K.L."/>
            <person name="Berriman M."/>
            <person name="Tomley F."/>
            <person name="Pain A."/>
        </authorList>
    </citation>
    <scope>NUCLEOTIDE SEQUENCE [LARGE SCALE GENOMIC DNA]</scope>
    <source>
        <strain evidence="2">Weybridge</strain>
    </source>
</reference>
<protein>
    <submittedName>
        <fullName evidence="2">Uncharacterized protein</fullName>
    </submittedName>
</protein>
<name>U6M145_EIMMA</name>
<gene>
    <name evidence="2" type="ORF">EMWEY_00024350</name>
</gene>
<feature type="region of interest" description="Disordered" evidence="1">
    <location>
        <begin position="128"/>
        <end position="173"/>
    </location>
</feature>
<dbReference type="RefSeq" id="XP_013333463.1">
    <property type="nucleotide sequence ID" value="XM_013478009.1"/>
</dbReference>
<organism evidence="2 3">
    <name type="scientific">Eimeria maxima</name>
    <name type="common">Coccidian parasite</name>
    <dbReference type="NCBI Taxonomy" id="5804"/>
    <lineage>
        <taxon>Eukaryota</taxon>
        <taxon>Sar</taxon>
        <taxon>Alveolata</taxon>
        <taxon>Apicomplexa</taxon>
        <taxon>Conoidasida</taxon>
        <taxon>Coccidia</taxon>
        <taxon>Eucoccidiorida</taxon>
        <taxon>Eimeriorina</taxon>
        <taxon>Eimeriidae</taxon>
        <taxon>Eimeria</taxon>
    </lineage>
</organism>
<feature type="compositionally biased region" description="Low complexity" evidence="1">
    <location>
        <begin position="142"/>
        <end position="151"/>
    </location>
</feature>
<feature type="region of interest" description="Disordered" evidence="1">
    <location>
        <begin position="379"/>
        <end position="398"/>
    </location>
</feature>
<evidence type="ECO:0000313" key="3">
    <source>
        <dbReference type="Proteomes" id="UP000030763"/>
    </source>
</evidence>
<dbReference type="GeneID" id="25336421"/>
<evidence type="ECO:0000256" key="1">
    <source>
        <dbReference type="SAM" id="MobiDB-lite"/>
    </source>
</evidence>
<dbReference type="AlphaFoldDB" id="U6M145"/>
<accession>U6M145</accession>
<dbReference type="Proteomes" id="UP000030763">
    <property type="component" value="Unassembled WGS sequence"/>
</dbReference>
<keyword evidence="3" id="KW-1185">Reference proteome</keyword>
<reference evidence="2" key="2">
    <citation type="submission" date="2013-10" db="EMBL/GenBank/DDBJ databases">
        <authorList>
            <person name="Aslett M."/>
        </authorList>
    </citation>
    <scope>NUCLEOTIDE SEQUENCE [LARGE SCALE GENOMIC DNA]</scope>
    <source>
        <strain evidence="2">Weybridge</strain>
    </source>
</reference>
<proteinExistence type="predicted"/>
<evidence type="ECO:0000313" key="2">
    <source>
        <dbReference type="EMBL" id="CDJ56813.1"/>
    </source>
</evidence>
<dbReference type="VEuPathDB" id="ToxoDB:EMWEY_00024350"/>
<dbReference type="OrthoDB" id="205794at2759"/>
<feature type="compositionally biased region" description="Low complexity" evidence="1">
    <location>
        <begin position="159"/>
        <end position="169"/>
    </location>
</feature>